<dbReference type="SUPFAM" id="SSF103481">
    <property type="entry name" value="Multidrug resistance efflux transporter EmrE"/>
    <property type="match status" value="2"/>
</dbReference>
<evidence type="ECO:0000256" key="5">
    <source>
        <dbReference type="ARBA" id="ARBA00023136"/>
    </source>
</evidence>
<feature type="transmembrane region" description="Helical" evidence="6">
    <location>
        <begin position="129"/>
        <end position="147"/>
    </location>
</feature>
<evidence type="ECO:0000256" key="6">
    <source>
        <dbReference type="SAM" id="Phobius"/>
    </source>
</evidence>
<dbReference type="AlphaFoldDB" id="A0A644TW07"/>
<feature type="transmembrane region" description="Helical" evidence="6">
    <location>
        <begin position="187"/>
        <end position="210"/>
    </location>
</feature>
<feature type="domain" description="EamA" evidence="7">
    <location>
        <begin position="12"/>
        <end position="146"/>
    </location>
</feature>
<dbReference type="InterPro" id="IPR037185">
    <property type="entry name" value="EmrE-like"/>
</dbReference>
<keyword evidence="3 6" id="KW-0812">Transmembrane</keyword>
<proteinExistence type="predicted"/>
<accession>A0A644TW07</accession>
<feature type="transmembrane region" description="Helical" evidence="6">
    <location>
        <begin position="101"/>
        <end position="122"/>
    </location>
</feature>
<keyword evidence="4 6" id="KW-1133">Transmembrane helix</keyword>
<feature type="transmembrane region" description="Helical" evidence="6">
    <location>
        <begin position="45"/>
        <end position="64"/>
    </location>
</feature>
<name>A0A644TW07_9ZZZZ</name>
<evidence type="ECO:0000256" key="1">
    <source>
        <dbReference type="ARBA" id="ARBA00004651"/>
    </source>
</evidence>
<evidence type="ECO:0000259" key="7">
    <source>
        <dbReference type="Pfam" id="PF00892"/>
    </source>
</evidence>
<feature type="transmembrane region" description="Helical" evidence="6">
    <location>
        <begin position="12"/>
        <end position="33"/>
    </location>
</feature>
<feature type="domain" description="EamA" evidence="7">
    <location>
        <begin position="161"/>
        <end position="297"/>
    </location>
</feature>
<feature type="transmembrane region" description="Helical" evidence="6">
    <location>
        <begin position="76"/>
        <end position="95"/>
    </location>
</feature>
<feature type="transmembrane region" description="Helical" evidence="6">
    <location>
        <begin position="255"/>
        <end position="274"/>
    </location>
</feature>
<dbReference type="InterPro" id="IPR000620">
    <property type="entry name" value="EamA_dom"/>
</dbReference>
<dbReference type="InterPro" id="IPR050638">
    <property type="entry name" value="AA-Vitamin_Transporters"/>
</dbReference>
<feature type="transmembrane region" description="Helical" evidence="6">
    <location>
        <begin position="280"/>
        <end position="299"/>
    </location>
</feature>
<dbReference type="Pfam" id="PF00892">
    <property type="entry name" value="EamA"/>
    <property type="match status" value="2"/>
</dbReference>
<organism evidence="8">
    <name type="scientific">bioreactor metagenome</name>
    <dbReference type="NCBI Taxonomy" id="1076179"/>
    <lineage>
        <taxon>unclassified sequences</taxon>
        <taxon>metagenomes</taxon>
        <taxon>ecological metagenomes</taxon>
    </lineage>
</organism>
<evidence type="ECO:0000256" key="4">
    <source>
        <dbReference type="ARBA" id="ARBA00022989"/>
    </source>
</evidence>
<dbReference type="GO" id="GO:0005886">
    <property type="term" value="C:plasma membrane"/>
    <property type="evidence" value="ECO:0007669"/>
    <property type="project" value="UniProtKB-SubCell"/>
</dbReference>
<feature type="transmembrane region" description="Helical" evidence="6">
    <location>
        <begin position="222"/>
        <end position="243"/>
    </location>
</feature>
<sequence length="305" mass="33374">MKRNFDKGEQGSGYLFAVGATVLWAGNMTLARGLSASIDPVALSFFRWTLACLAILPISFKHIVAGWPIIRKRLGYFSIVSFLGVTAFATLVYMAGRTTTALNLSLISITFPIFIILFSRIFLGERIGWLRSLGIALVLAGVVFLITKGRLSALASMSFAPGDALILLSSLSWAVYSLLLRKKPKELNLWAFQGATFVLGWVFLAPFYFFGPAISAPIDWNLTIILSILYVALMASLLAFIFWNRAVERLGASRAGILYYSMPLFSGLLAYLILGEDVGFIHLVSALLIVPGIAVANYSPLKKAR</sequence>
<dbReference type="PANTHER" id="PTHR32322">
    <property type="entry name" value="INNER MEMBRANE TRANSPORTER"/>
    <property type="match status" value="1"/>
</dbReference>
<reference evidence="8" key="1">
    <citation type="submission" date="2019-08" db="EMBL/GenBank/DDBJ databases">
        <authorList>
            <person name="Kucharzyk K."/>
            <person name="Murdoch R.W."/>
            <person name="Higgins S."/>
            <person name="Loffler F."/>
        </authorList>
    </citation>
    <scope>NUCLEOTIDE SEQUENCE</scope>
</reference>
<dbReference type="PANTHER" id="PTHR32322:SF18">
    <property type="entry name" value="S-ADENOSYLMETHIONINE_S-ADENOSYLHOMOCYSTEINE TRANSPORTER"/>
    <property type="match status" value="1"/>
</dbReference>
<keyword evidence="5 6" id="KW-0472">Membrane</keyword>
<keyword evidence="2" id="KW-1003">Cell membrane</keyword>
<evidence type="ECO:0000313" key="8">
    <source>
        <dbReference type="EMBL" id="MPL70647.1"/>
    </source>
</evidence>
<gene>
    <name evidence="8" type="ORF">SDC9_16406</name>
</gene>
<dbReference type="EMBL" id="VSSQ01000054">
    <property type="protein sequence ID" value="MPL70647.1"/>
    <property type="molecule type" value="Genomic_DNA"/>
</dbReference>
<protein>
    <recommendedName>
        <fullName evidence="7">EamA domain-containing protein</fullName>
    </recommendedName>
</protein>
<evidence type="ECO:0000256" key="2">
    <source>
        <dbReference type="ARBA" id="ARBA00022475"/>
    </source>
</evidence>
<comment type="caution">
    <text evidence="8">The sequence shown here is derived from an EMBL/GenBank/DDBJ whole genome shotgun (WGS) entry which is preliminary data.</text>
</comment>
<evidence type="ECO:0000256" key="3">
    <source>
        <dbReference type="ARBA" id="ARBA00022692"/>
    </source>
</evidence>
<feature type="transmembrane region" description="Helical" evidence="6">
    <location>
        <begin position="159"/>
        <end position="180"/>
    </location>
</feature>
<comment type="subcellular location">
    <subcellularLocation>
        <location evidence="1">Cell membrane</location>
        <topology evidence="1">Multi-pass membrane protein</topology>
    </subcellularLocation>
</comment>